<evidence type="ECO:0000256" key="3">
    <source>
        <dbReference type="ARBA" id="ARBA00023125"/>
    </source>
</evidence>
<accession>A0A084W9I0</accession>
<evidence type="ECO:0000313" key="8">
    <source>
        <dbReference type="EMBL" id="KFB46874.1"/>
    </source>
</evidence>
<dbReference type="Gene3D" id="4.10.280.10">
    <property type="entry name" value="Helix-loop-helix DNA-binding domain"/>
    <property type="match status" value="1"/>
</dbReference>
<evidence type="ECO:0000256" key="4">
    <source>
        <dbReference type="ARBA" id="ARBA00023163"/>
    </source>
</evidence>
<dbReference type="GO" id="GO:0001707">
    <property type="term" value="P:mesoderm formation"/>
    <property type="evidence" value="ECO:0007669"/>
    <property type="project" value="TreeGrafter"/>
</dbReference>
<dbReference type="PANTHER" id="PTHR20937">
    <property type="entry name" value="IP14615P"/>
    <property type="match status" value="1"/>
</dbReference>
<keyword evidence="3" id="KW-0238">DNA-binding</keyword>
<name>A0A084W9I0_ANOSI</name>
<dbReference type="InterPro" id="IPR040259">
    <property type="entry name" value="Mesogenin/MesP"/>
</dbReference>
<dbReference type="Pfam" id="PF00010">
    <property type="entry name" value="HLH"/>
    <property type="match status" value="1"/>
</dbReference>
<proteinExistence type="predicted"/>
<dbReference type="InterPro" id="IPR036638">
    <property type="entry name" value="HLH_DNA-bd_sf"/>
</dbReference>
<dbReference type="OrthoDB" id="9946827at2759"/>
<dbReference type="EMBL" id="KE525323">
    <property type="protein sequence ID" value="KFB46874.1"/>
    <property type="molecule type" value="Genomic_DNA"/>
</dbReference>
<evidence type="ECO:0000256" key="2">
    <source>
        <dbReference type="ARBA" id="ARBA00023015"/>
    </source>
</evidence>
<evidence type="ECO:0000313" key="9">
    <source>
        <dbReference type="EnsemblMetazoa" id="ASIC014879-PA"/>
    </source>
</evidence>
<dbReference type="GO" id="GO:0005634">
    <property type="term" value="C:nucleus"/>
    <property type="evidence" value="ECO:0007669"/>
    <property type="project" value="TreeGrafter"/>
</dbReference>
<reference evidence="9" key="2">
    <citation type="submission" date="2020-05" db="UniProtKB">
        <authorList>
            <consortium name="EnsemblMetazoa"/>
        </authorList>
    </citation>
    <scope>IDENTIFICATION</scope>
</reference>
<dbReference type="EnsemblMetazoa" id="ASIC014879-RA">
    <property type="protein sequence ID" value="ASIC014879-PA"/>
    <property type="gene ID" value="ASIC014879"/>
</dbReference>
<evidence type="ECO:0000259" key="7">
    <source>
        <dbReference type="PROSITE" id="PS50888"/>
    </source>
</evidence>
<reference evidence="8 10" key="1">
    <citation type="journal article" date="2014" name="BMC Genomics">
        <title>Genome sequence of Anopheles sinensis provides insight into genetics basis of mosquito competence for malaria parasites.</title>
        <authorList>
            <person name="Zhou D."/>
            <person name="Zhang D."/>
            <person name="Ding G."/>
            <person name="Shi L."/>
            <person name="Hou Q."/>
            <person name="Ye Y."/>
            <person name="Xu Y."/>
            <person name="Zhou H."/>
            <person name="Xiong C."/>
            <person name="Li S."/>
            <person name="Yu J."/>
            <person name="Hong S."/>
            <person name="Yu X."/>
            <person name="Zou P."/>
            <person name="Chen C."/>
            <person name="Chang X."/>
            <person name="Wang W."/>
            <person name="Lv Y."/>
            <person name="Sun Y."/>
            <person name="Ma L."/>
            <person name="Shen B."/>
            <person name="Zhu C."/>
        </authorList>
    </citation>
    <scope>NUCLEOTIDE SEQUENCE [LARGE SCALE GENOMIC DNA]</scope>
</reference>
<keyword evidence="10" id="KW-1185">Reference proteome</keyword>
<feature type="compositionally biased region" description="Basic residues" evidence="6">
    <location>
        <begin position="319"/>
        <end position="328"/>
    </location>
</feature>
<dbReference type="SUPFAM" id="SSF47459">
    <property type="entry name" value="HLH, helix-loop-helix DNA-binding domain"/>
    <property type="match status" value="1"/>
</dbReference>
<dbReference type="Proteomes" id="UP000030765">
    <property type="component" value="Unassembled WGS sequence"/>
</dbReference>
<dbReference type="STRING" id="74873.A0A084W9I0"/>
<dbReference type="VEuPathDB" id="VectorBase:ASIS015009"/>
<feature type="compositionally biased region" description="Low complexity" evidence="6">
    <location>
        <begin position="358"/>
        <end position="367"/>
    </location>
</feature>
<keyword evidence="1" id="KW-0217">Developmental protein</keyword>
<protein>
    <submittedName>
        <fullName evidence="8">AGAP013335-PA-like protein</fullName>
    </submittedName>
</protein>
<evidence type="ECO:0000313" key="10">
    <source>
        <dbReference type="Proteomes" id="UP000030765"/>
    </source>
</evidence>
<dbReference type="GO" id="GO:0000978">
    <property type="term" value="F:RNA polymerase II cis-regulatory region sequence-specific DNA binding"/>
    <property type="evidence" value="ECO:0007669"/>
    <property type="project" value="TreeGrafter"/>
</dbReference>
<keyword evidence="4" id="KW-0804">Transcription</keyword>
<dbReference type="SMART" id="SM00353">
    <property type="entry name" value="HLH"/>
    <property type="match status" value="1"/>
</dbReference>
<dbReference type="PROSITE" id="PS50888">
    <property type="entry name" value="BHLH"/>
    <property type="match status" value="1"/>
</dbReference>
<dbReference type="EMBL" id="ATLV01021809">
    <property type="status" value="NOT_ANNOTATED_CDS"/>
    <property type="molecule type" value="Genomic_DNA"/>
</dbReference>
<evidence type="ECO:0000256" key="6">
    <source>
        <dbReference type="SAM" id="MobiDB-lite"/>
    </source>
</evidence>
<feature type="region of interest" description="Disordered" evidence="6">
    <location>
        <begin position="283"/>
        <end position="373"/>
    </location>
</feature>
<dbReference type="AlphaFoldDB" id="A0A084W9I0"/>
<dbReference type="OMA" id="QWYIANS"/>
<dbReference type="GO" id="GO:0046983">
    <property type="term" value="F:protein dimerization activity"/>
    <property type="evidence" value="ECO:0007669"/>
    <property type="project" value="InterPro"/>
</dbReference>
<keyword evidence="5" id="KW-0539">Nucleus</keyword>
<feature type="domain" description="BHLH" evidence="7">
    <location>
        <begin position="225"/>
        <end position="278"/>
    </location>
</feature>
<sequence length="439" mass="49331">MNIADLIPIDLTNDRDYPDTSSSAPLVVETFVPTNRDQSYETLHTPVLTVACYPTVSGGYPECPPVERRYPTRRNRTQTSTGYQSAVPTTLGNACSKVTIEHATIPVSVLKLTPPRSTPPATLLQVNDERRSPTPVFAMDFTRINSAETSEESEQLVKSVVISFTNSLTGKSESCATAVTTSAVSTVSQCSTTVSSSSSNSSTADLLSHCDVSLWRKRAQEIENDYKRSACDRERTRMRDMNRAFDLLRSRLPHKKASGKKYSKIECLRVAIQYIRHLQRELEIPTTPSPPPEEECIYDVPMPSFNPILLPQQPQQQQHQHHSHHVQHHLQQQQQQQQHHQHQQQLHHQPQQHHHQQHQQQQHQQQQAAAVAAPSGAYLGLDANNNLPHVPNQAMPTPMASTLAPTQQQPHPVAQTTVSHNPQWYIANSPDGYSYYYLP</sequence>
<dbReference type="PANTHER" id="PTHR20937:SF3">
    <property type="entry name" value="IP14615P"/>
    <property type="match status" value="1"/>
</dbReference>
<organism evidence="8">
    <name type="scientific">Anopheles sinensis</name>
    <name type="common">Mosquito</name>
    <dbReference type="NCBI Taxonomy" id="74873"/>
    <lineage>
        <taxon>Eukaryota</taxon>
        <taxon>Metazoa</taxon>
        <taxon>Ecdysozoa</taxon>
        <taxon>Arthropoda</taxon>
        <taxon>Hexapoda</taxon>
        <taxon>Insecta</taxon>
        <taxon>Pterygota</taxon>
        <taxon>Neoptera</taxon>
        <taxon>Endopterygota</taxon>
        <taxon>Diptera</taxon>
        <taxon>Nematocera</taxon>
        <taxon>Culicoidea</taxon>
        <taxon>Culicidae</taxon>
        <taxon>Anophelinae</taxon>
        <taxon>Anopheles</taxon>
    </lineage>
</organism>
<feature type="compositionally biased region" description="Low complexity" evidence="6">
    <location>
        <begin position="329"/>
        <end position="349"/>
    </location>
</feature>
<evidence type="ECO:0000256" key="1">
    <source>
        <dbReference type="ARBA" id="ARBA00022473"/>
    </source>
</evidence>
<dbReference type="VEuPathDB" id="VectorBase:ASIC014879"/>
<dbReference type="CDD" id="cd11390">
    <property type="entry name" value="bHLH_TS"/>
    <property type="match status" value="1"/>
</dbReference>
<dbReference type="FunFam" id="4.10.280.10:FF:000090">
    <property type="entry name" value="Salivary gland-expressed bHLH"/>
    <property type="match status" value="1"/>
</dbReference>
<gene>
    <name evidence="8" type="ORF">ZHAS_00014879</name>
</gene>
<dbReference type="GO" id="GO:0000981">
    <property type="term" value="F:DNA-binding transcription factor activity, RNA polymerase II-specific"/>
    <property type="evidence" value="ECO:0007669"/>
    <property type="project" value="TreeGrafter"/>
</dbReference>
<evidence type="ECO:0000256" key="5">
    <source>
        <dbReference type="ARBA" id="ARBA00023242"/>
    </source>
</evidence>
<keyword evidence="2" id="KW-0805">Transcription regulation</keyword>
<dbReference type="InterPro" id="IPR011598">
    <property type="entry name" value="bHLH_dom"/>
</dbReference>